<dbReference type="AlphaFoldDB" id="A0A1A8DR08"/>
<reference evidence="1" key="2">
    <citation type="submission" date="2016-06" db="EMBL/GenBank/DDBJ databases">
        <title>The genome of a short-lived fish provides insights into sex chromosome evolution and the genetic control of aging.</title>
        <authorList>
            <person name="Reichwald K."/>
            <person name="Felder M."/>
            <person name="Petzold A."/>
            <person name="Koch P."/>
            <person name="Groth M."/>
            <person name="Platzer M."/>
        </authorList>
    </citation>
    <scope>NUCLEOTIDE SEQUENCE</scope>
    <source>
        <tissue evidence="1">Brain</tissue>
    </source>
</reference>
<organism evidence="1">
    <name type="scientific">Nothobranchius kadleci</name>
    <name type="common">African annual killifish</name>
    <dbReference type="NCBI Taxonomy" id="1051664"/>
    <lineage>
        <taxon>Eukaryota</taxon>
        <taxon>Metazoa</taxon>
        <taxon>Chordata</taxon>
        <taxon>Craniata</taxon>
        <taxon>Vertebrata</taxon>
        <taxon>Euteleostomi</taxon>
        <taxon>Actinopterygii</taxon>
        <taxon>Neopterygii</taxon>
        <taxon>Teleostei</taxon>
        <taxon>Neoteleostei</taxon>
        <taxon>Acanthomorphata</taxon>
        <taxon>Ovalentaria</taxon>
        <taxon>Atherinomorphae</taxon>
        <taxon>Cyprinodontiformes</taxon>
        <taxon>Nothobranchiidae</taxon>
        <taxon>Nothobranchius</taxon>
    </lineage>
</organism>
<protein>
    <submittedName>
        <fullName evidence="1">Uncharacterized protein</fullName>
    </submittedName>
</protein>
<accession>A0A1A8DR08</accession>
<proteinExistence type="predicted"/>
<reference evidence="1" key="1">
    <citation type="submission" date="2016-05" db="EMBL/GenBank/DDBJ databases">
        <authorList>
            <person name="Lavstsen T."/>
            <person name="Jespersen J.S."/>
        </authorList>
    </citation>
    <scope>NUCLEOTIDE SEQUENCE</scope>
    <source>
        <tissue evidence="1">Brain</tissue>
    </source>
</reference>
<feature type="non-terminal residue" evidence="1">
    <location>
        <position position="61"/>
    </location>
</feature>
<dbReference type="EMBL" id="HAEA01007967">
    <property type="protein sequence ID" value="SBQ36447.1"/>
    <property type="molecule type" value="Transcribed_RNA"/>
</dbReference>
<gene>
    <name evidence="1" type="primary">Nfu_g_1_003434</name>
</gene>
<evidence type="ECO:0000313" key="1">
    <source>
        <dbReference type="EMBL" id="SBQ36447.1"/>
    </source>
</evidence>
<name>A0A1A8DR08_NOTKA</name>
<sequence>MIGALVQSNGYNPEKSAVKLTLTLNVQFSSVFHRIDLNLLVNPNHVLKPYCGHGNKKSRFK</sequence>